<evidence type="ECO:0000313" key="2">
    <source>
        <dbReference type="Proteomes" id="UP000828048"/>
    </source>
</evidence>
<gene>
    <name evidence="1" type="ORF">Vadar_002244</name>
</gene>
<evidence type="ECO:0000313" key="1">
    <source>
        <dbReference type="EMBL" id="KAH7853422.1"/>
    </source>
</evidence>
<name>A0ACB7YJQ6_9ERIC</name>
<dbReference type="EMBL" id="CM037161">
    <property type="protein sequence ID" value="KAH7853422.1"/>
    <property type="molecule type" value="Genomic_DNA"/>
</dbReference>
<sequence length="188" mass="20857">MQSLPPPGFSDMQLLQQQAMLRKKKEFQRQQQIQQLEAIRQNSLNQIPSITKQASGSHSHTLIHGTPITQITEASNYPWASPAVNGFRFSPEHGQALSSIGSFPQQLVDQSLYGVPDSSSRGTSLQYSDHVPPAKPPARQMTMYNNSFPSNQFTGFPDQVNMQDGSLDSRHGLHGENLFSNSNGPRPR</sequence>
<proteinExistence type="predicted"/>
<accession>A0ACB7YJQ6</accession>
<comment type="caution">
    <text evidence="1">The sequence shown here is derived from an EMBL/GenBank/DDBJ whole genome shotgun (WGS) entry which is preliminary data.</text>
</comment>
<keyword evidence="2" id="KW-1185">Reference proteome</keyword>
<dbReference type="Proteomes" id="UP000828048">
    <property type="component" value="Chromosome 11"/>
</dbReference>
<protein>
    <submittedName>
        <fullName evidence="1">Uncharacterized protein</fullName>
    </submittedName>
</protein>
<organism evidence="1 2">
    <name type="scientific">Vaccinium darrowii</name>
    <dbReference type="NCBI Taxonomy" id="229202"/>
    <lineage>
        <taxon>Eukaryota</taxon>
        <taxon>Viridiplantae</taxon>
        <taxon>Streptophyta</taxon>
        <taxon>Embryophyta</taxon>
        <taxon>Tracheophyta</taxon>
        <taxon>Spermatophyta</taxon>
        <taxon>Magnoliopsida</taxon>
        <taxon>eudicotyledons</taxon>
        <taxon>Gunneridae</taxon>
        <taxon>Pentapetalae</taxon>
        <taxon>asterids</taxon>
        <taxon>Ericales</taxon>
        <taxon>Ericaceae</taxon>
        <taxon>Vaccinioideae</taxon>
        <taxon>Vaccinieae</taxon>
        <taxon>Vaccinium</taxon>
    </lineage>
</organism>
<reference evidence="1 2" key="1">
    <citation type="journal article" date="2021" name="Hortic Res">
        <title>High-quality reference genome and annotation aids understanding of berry development for evergreen blueberry (Vaccinium darrowii).</title>
        <authorList>
            <person name="Yu J."/>
            <person name="Hulse-Kemp A.M."/>
            <person name="Babiker E."/>
            <person name="Staton M."/>
        </authorList>
    </citation>
    <scope>NUCLEOTIDE SEQUENCE [LARGE SCALE GENOMIC DNA]</scope>
    <source>
        <strain evidence="2">cv. NJ 8807/NJ 8810</strain>
        <tissue evidence="1">Young leaf</tissue>
    </source>
</reference>